<name>A0A428ZF05_KIBAR</name>
<evidence type="ECO:0000256" key="3">
    <source>
        <dbReference type="ARBA" id="ARBA00023125"/>
    </source>
</evidence>
<dbReference type="GO" id="GO:0003677">
    <property type="term" value="F:DNA binding"/>
    <property type="evidence" value="ECO:0007669"/>
    <property type="project" value="UniProtKB-UniRule"/>
</dbReference>
<dbReference type="OrthoDB" id="5521887at2"/>
<dbReference type="Proteomes" id="UP000287547">
    <property type="component" value="Unassembled WGS sequence"/>
</dbReference>
<dbReference type="SUPFAM" id="SSF52540">
    <property type="entry name" value="P-loop containing nucleoside triphosphate hydrolases"/>
    <property type="match status" value="1"/>
</dbReference>
<sequence length="1001" mass="110606">MPATAGQKRDKDTDLVPPMPITAGPAAVTCVYRVQVGSSGAGYPAVAMGQECNAVFASGGFRSGLSRSVDSRFSERIRHSGERGVMRPGIDIHVLGPWEIRRDGEIVTIPPGQLRVLLAALLISVDQPVTTDTLTERLWPEEQPGNARGSLHTYVGRVRQLLGHDVVQRVSAGRYQLSVEPDRVDIYRFRELLRQSRTQLSPNQELALLYEALRLWRGRPFSDVASPWVDRDVVPRLTEEWFAATERRIDIEMDVRQPESIIAELHELTGQYPTRESLWVRLITALHRAGRREDALVAYAQVFRVLSDEFGIDPGAELQQLRREVLQGHPSVVPRAPAPRQLPHDIAKFTGRQEELTKLDSLLTNLDGAPIIISIDGAPGMGKTSLALHWAHRVADKYSDVQLYLNLRGYGPGEPVPPDAAAEALLRELGVSGDAIPSDVDERSALLRSKLSDRRPLLLLDNARDAGQVRPLLPGSSALVIVTSRNQLRGLSVRDGAHRVTLNPMSHRQAIDLLSSAIGPHRVAEEPTAAARLVRLCDYLPLALAIVAERAHRTDSLSDVVLALEDEKARLDNLGSGDDDPHTDLRAALSWSYRALRKSAALMFRKLGLLPANDIGLDAAAALSGMPRGQAKDALDQLIATNLLEQPRPGRYQQHDLIRLYATKMVMTHEVQAERDEAIERVLDWYLHAAVAADKVLIPHRNRDFVAPFKARTPPPVFVDAKEAAAWFEDEYEPLRSITVWAATNGWDGHAWRIAMALTTLFDSAVPWREGLKFFQSALDGAKAAGERTGEAYLLNSVGCIHLDKEEYHKAKSYFERSLARFRELNIARGLGMTLGNLSMTHANLGDGEIARDYAQAALDLYEDLDYPRGITQNLDNLGIALRVAGDYAGAVETHLQAHQRFLRSGDVMTEAFNQHNLGLAYAGFGDIPTAIRALRTSISFHRATANRRWEAVTMADLGRVLKAAGHPRIARSVLTSAMNVMLELADPRAKDVEAELAMMV</sequence>
<dbReference type="InterPro" id="IPR036388">
    <property type="entry name" value="WH-like_DNA-bd_sf"/>
</dbReference>
<dbReference type="SMART" id="SM00028">
    <property type="entry name" value="TPR"/>
    <property type="match status" value="4"/>
</dbReference>
<dbReference type="Pfam" id="PF13374">
    <property type="entry name" value="TPR_10"/>
    <property type="match status" value="1"/>
</dbReference>
<dbReference type="Gene3D" id="3.40.50.300">
    <property type="entry name" value="P-loop containing nucleotide triphosphate hydrolases"/>
    <property type="match status" value="1"/>
</dbReference>
<accession>A0A428ZF05</accession>
<dbReference type="Gene3D" id="1.25.40.10">
    <property type="entry name" value="Tetratricopeptide repeat domain"/>
    <property type="match status" value="2"/>
</dbReference>
<dbReference type="GO" id="GO:0006355">
    <property type="term" value="P:regulation of DNA-templated transcription"/>
    <property type="evidence" value="ECO:0007669"/>
    <property type="project" value="InterPro"/>
</dbReference>
<evidence type="ECO:0000256" key="5">
    <source>
        <dbReference type="PROSITE-ProRule" id="PRU01091"/>
    </source>
</evidence>
<dbReference type="InterPro" id="IPR051677">
    <property type="entry name" value="AfsR-DnrI-RedD_regulator"/>
</dbReference>
<protein>
    <submittedName>
        <fullName evidence="7">SARP family transcriptional regulator</fullName>
    </submittedName>
</protein>
<reference evidence="7 8" key="1">
    <citation type="submission" date="2018-05" db="EMBL/GenBank/DDBJ databases">
        <title>Evolution of GPA BGCs.</title>
        <authorList>
            <person name="Waglechner N."/>
            <person name="Wright G.D."/>
        </authorList>
    </citation>
    <scope>NUCLEOTIDE SEQUENCE [LARGE SCALE GENOMIC DNA]</scope>
    <source>
        <strain evidence="7 8">A82846</strain>
    </source>
</reference>
<dbReference type="Pfam" id="PF03704">
    <property type="entry name" value="BTAD"/>
    <property type="match status" value="1"/>
</dbReference>
<dbReference type="InterPro" id="IPR016032">
    <property type="entry name" value="Sig_transdc_resp-reg_C-effctor"/>
</dbReference>
<dbReference type="InterPro" id="IPR001867">
    <property type="entry name" value="OmpR/PhoB-type_DNA-bd"/>
</dbReference>
<dbReference type="SMART" id="SM00862">
    <property type="entry name" value="Trans_reg_C"/>
    <property type="match status" value="1"/>
</dbReference>
<evidence type="ECO:0000256" key="1">
    <source>
        <dbReference type="ARBA" id="ARBA00005820"/>
    </source>
</evidence>
<keyword evidence="2" id="KW-0805">Transcription regulation</keyword>
<dbReference type="PRINTS" id="PR00364">
    <property type="entry name" value="DISEASERSIST"/>
</dbReference>
<dbReference type="InterPro" id="IPR011990">
    <property type="entry name" value="TPR-like_helical_dom_sf"/>
</dbReference>
<organism evidence="7 8">
    <name type="scientific">Kibdelosporangium aridum</name>
    <dbReference type="NCBI Taxonomy" id="2030"/>
    <lineage>
        <taxon>Bacteria</taxon>
        <taxon>Bacillati</taxon>
        <taxon>Actinomycetota</taxon>
        <taxon>Actinomycetes</taxon>
        <taxon>Pseudonocardiales</taxon>
        <taxon>Pseudonocardiaceae</taxon>
        <taxon>Kibdelosporangium</taxon>
    </lineage>
</organism>
<dbReference type="SUPFAM" id="SSF48452">
    <property type="entry name" value="TPR-like"/>
    <property type="match status" value="2"/>
</dbReference>
<feature type="domain" description="OmpR/PhoB-type" evidence="6">
    <location>
        <begin position="82"/>
        <end position="179"/>
    </location>
</feature>
<dbReference type="SUPFAM" id="SSF46894">
    <property type="entry name" value="C-terminal effector domain of the bipartite response regulators"/>
    <property type="match status" value="1"/>
</dbReference>
<evidence type="ECO:0000256" key="2">
    <source>
        <dbReference type="ARBA" id="ARBA00023015"/>
    </source>
</evidence>
<feature type="DNA-binding region" description="OmpR/PhoB-type" evidence="5">
    <location>
        <begin position="82"/>
        <end position="179"/>
    </location>
</feature>
<dbReference type="EMBL" id="QHKI01000008">
    <property type="protein sequence ID" value="RSM86550.1"/>
    <property type="molecule type" value="Genomic_DNA"/>
</dbReference>
<keyword evidence="4" id="KW-0804">Transcription</keyword>
<dbReference type="InterPro" id="IPR005158">
    <property type="entry name" value="BTAD"/>
</dbReference>
<dbReference type="GO" id="GO:0043531">
    <property type="term" value="F:ADP binding"/>
    <property type="evidence" value="ECO:0007669"/>
    <property type="project" value="InterPro"/>
</dbReference>
<dbReference type="GO" id="GO:0000160">
    <property type="term" value="P:phosphorelay signal transduction system"/>
    <property type="evidence" value="ECO:0007669"/>
    <property type="project" value="InterPro"/>
</dbReference>
<comment type="similarity">
    <text evidence="1">Belongs to the AfsR/DnrI/RedD regulatory family.</text>
</comment>
<dbReference type="AlphaFoldDB" id="A0A428ZF05"/>
<evidence type="ECO:0000313" key="7">
    <source>
        <dbReference type="EMBL" id="RSM86550.1"/>
    </source>
</evidence>
<dbReference type="PROSITE" id="PS51755">
    <property type="entry name" value="OMPR_PHOB"/>
    <property type="match status" value="1"/>
</dbReference>
<dbReference type="SMART" id="SM01043">
    <property type="entry name" value="BTAD"/>
    <property type="match status" value="1"/>
</dbReference>
<keyword evidence="3 5" id="KW-0238">DNA-binding</keyword>
<evidence type="ECO:0000259" key="6">
    <source>
        <dbReference type="PROSITE" id="PS51755"/>
    </source>
</evidence>
<evidence type="ECO:0000313" key="8">
    <source>
        <dbReference type="Proteomes" id="UP000287547"/>
    </source>
</evidence>
<gene>
    <name evidence="7" type="ORF">DMH04_12915</name>
</gene>
<dbReference type="CDD" id="cd15831">
    <property type="entry name" value="BTAD"/>
    <property type="match status" value="1"/>
</dbReference>
<dbReference type="InterPro" id="IPR019734">
    <property type="entry name" value="TPR_rpt"/>
</dbReference>
<proteinExistence type="inferred from homology"/>
<dbReference type="PANTHER" id="PTHR35807">
    <property type="entry name" value="TRANSCRIPTIONAL REGULATOR REDD-RELATED"/>
    <property type="match status" value="1"/>
</dbReference>
<comment type="caution">
    <text evidence="7">The sequence shown here is derived from an EMBL/GenBank/DDBJ whole genome shotgun (WGS) entry which is preliminary data.</text>
</comment>
<dbReference type="PANTHER" id="PTHR35807:SF1">
    <property type="entry name" value="TRANSCRIPTIONAL REGULATOR REDD"/>
    <property type="match status" value="1"/>
</dbReference>
<dbReference type="Gene3D" id="1.10.10.10">
    <property type="entry name" value="Winged helix-like DNA-binding domain superfamily/Winged helix DNA-binding domain"/>
    <property type="match status" value="1"/>
</dbReference>
<evidence type="ECO:0000256" key="4">
    <source>
        <dbReference type="ARBA" id="ARBA00023163"/>
    </source>
</evidence>
<dbReference type="InterPro" id="IPR027417">
    <property type="entry name" value="P-loop_NTPase"/>
</dbReference>